<keyword evidence="3" id="KW-1185">Reference proteome</keyword>
<gene>
    <name evidence="2" type="ORF">QBC40DRAFT_320008</name>
</gene>
<accession>A0AAN6X7K2</accession>
<evidence type="ECO:0000313" key="2">
    <source>
        <dbReference type="EMBL" id="KAK4194330.1"/>
    </source>
</evidence>
<reference evidence="2" key="2">
    <citation type="submission" date="2023-05" db="EMBL/GenBank/DDBJ databases">
        <authorList>
            <consortium name="Lawrence Berkeley National Laboratory"/>
            <person name="Steindorff A."/>
            <person name="Hensen N."/>
            <person name="Bonometti L."/>
            <person name="Westerberg I."/>
            <person name="Brannstrom I.O."/>
            <person name="Guillou S."/>
            <person name="Cros-Aarteil S."/>
            <person name="Calhoun S."/>
            <person name="Haridas S."/>
            <person name="Kuo A."/>
            <person name="Mondo S."/>
            <person name="Pangilinan J."/>
            <person name="Riley R."/>
            <person name="Labutti K."/>
            <person name="Andreopoulos B."/>
            <person name="Lipzen A."/>
            <person name="Chen C."/>
            <person name="Yanf M."/>
            <person name="Daum C."/>
            <person name="Ng V."/>
            <person name="Clum A."/>
            <person name="Ohm R."/>
            <person name="Martin F."/>
            <person name="Silar P."/>
            <person name="Natvig D."/>
            <person name="Lalanne C."/>
            <person name="Gautier V."/>
            <person name="Ament-Velasquez S.L."/>
            <person name="Kruys A."/>
            <person name="Hutchinson M.I."/>
            <person name="Powell A.J."/>
            <person name="Barry K."/>
            <person name="Miller A.N."/>
            <person name="Grigoriev I.V."/>
            <person name="Debuchy R."/>
            <person name="Gladieux P."/>
            <person name="Thoren M.H."/>
            <person name="Johannesson H."/>
        </authorList>
    </citation>
    <scope>NUCLEOTIDE SEQUENCE</scope>
    <source>
        <strain evidence="2">CBS 315.58</strain>
    </source>
</reference>
<name>A0AAN6X7K2_9PEZI</name>
<evidence type="ECO:0000256" key="1">
    <source>
        <dbReference type="SAM" id="MobiDB-lite"/>
    </source>
</evidence>
<evidence type="ECO:0008006" key="4">
    <source>
        <dbReference type="Google" id="ProtNLM"/>
    </source>
</evidence>
<dbReference type="InterPro" id="IPR016181">
    <property type="entry name" value="Acyl_CoA_acyltransferase"/>
</dbReference>
<dbReference type="Gene3D" id="3.40.630.30">
    <property type="match status" value="1"/>
</dbReference>
<feature type="compositionally biased region" description="Basic and acidic residues" evidence="1">
    <location>
        <begin position="26"/>
        <end position="43"/>
    </location>
</feature>
<evidence type="ECO:0000313" key="3">
    <source>
        <dbReference type="Proteomes" id="UP001303160"/>
    </source>
</evidence>
<proteinExistence type="predicted"/>
<feature type="region of interest" description="Disordered" evidence="1">
    <location>
        <begin position="26"/>
        <end position="46"/>
    </location>
</feature>
<dbReference type="EMBL" id="MU864071">
    <property type="protein sequence ID" value="KAK4194330.1"/>
    <property type="molecule type" value="Genomic_DNA"/>
</dbReference>
<dbReference type="Gene3D" id="1.25.40.20">
    <property type="entry name" value="Ankyrin repeat-containing domain"/>
    <property type="match status" value="1"/>
</dbReference>
<dbReference type="InterPro" id="IPR036770">
    <property type="entry name" value="Ankyrin_rpt-contain_sf"/>
</dbReference>
<reference evidence="2" key="1">
    <citation type="journal article" date="2023" name="Mol. Phylogenet. Evol.">
        <title>Genome-scale phylogeny and comparative genomics of the fungal order Sordariales.</title>
        <authorList>
            <person name="Hensen N."/>
            <person name="Bonometti L."/>
            <person name="Westerberg I."/>
            <person name="Brannstrom I.O."/>
            <person name="Guillou S."/>
            <person name="Cros-Aarteil S."/>
            <person name="Calhoun S."/>
            <person name="Haridas S."/>
            <person name="Kuo A."/>
            <person name="Mondo S."/>
            <person name="Pangilinan J."/>
            <person name="Riley R."/>
            <person name="LaButti K."/>
            <person name="Andreopoulos B."/>
            <person name="Lipzen A."/>
            <person name="Chen C."/>
            <person name="Yan M."/>
            <person name="Daum C."/>
            <person name="Ng V."/>
            <person name="Clum A."/>
            <person name="Steindorff A."/>
            <person name="Ohm R.A."/>
            <person name="Martin F."/>
            <person name="Silar P."/>
            <person name="Natvig D.O."/>
            <person name="Lalanne C."/>
            <person name="Gautier V."/>
            <person name="Ament-Velasquez S.L."/>
            <person name="Kruys A."/>
            <person name="Hutchinson M.I."/>
            <person name="Powell A.J."/>
            <person name="Barry K."/>
            <person name="Miller A.N."/>
            <person name="Grigoriev I.V."/>
            <person name="Debuchy R."/>
            <person name="Gladieux P."/>
            <person name="Hiltunen Thoren M."/>
            <person name="Johannesson H."/>
        </authorList>
    </citation>
    <scope>NUCLEOTIDE SEQUENCE</scope>
    <source>
        <strain evidence="2">CBS 315.58</strain>
    </source>
</reference>
<protein>
    <recommendedName>
        <fullName evidence="4">N-acetyltransferase domain-containing protein</fullName>
    </recommendedName>
</protein>
<organism evidence="2 3">
    <name type="scientific">Triangularia verruculosa</name>
    <dbReference type="NCBI Taxonomy" id="2587418"/>
    <lineage>
        <taxon>Eukaryota</taxon>
        <taxon>Fungi</taxon>
        <taxon>Dikarya</taxon>
        <taxon>Ascomycota</taxon>
        <taxon>Pezizomycotina</taxon>
        <taxon>Sordariomycetes</taxon>
        <taxon>Sordariomycetidae</taxon>
        <taxon>Sordariales</taxon>
        <taxon>Podosporaceae</taxon>
        <taxon>Triangularia</taxon>
    </lineage>
</organism>
<dbReference type="AlphaFoldDB" id="A0AAN6X7K2"/>
<dbReference type="Proteomes" id="UP001303160">
    <property type="component" value="Unassembled WGS sequence"/>
</dbReference>
<dbReference type="SUPFAM" id="SSF55729">
    <property type="entry name" value="Acyl-CoA N-acyltransferases (Nat)"/>
    <property type="match status" value="1"/>
</dbReference>
<comment type="caution">
    <text evidence="2">The sequence shown here is derived from an EMBL/GenBank/DDBJ whole genome shotgun (WGS) entry which is preliminary data.</text>
</comment>
<sequence>MYSTKMESPRHAEEYSITTHVAFVDSRRTEEDELEDERRDRRGLTPIPPIPDWFTEVHCEVHTQSDSNVIGTCRAALLDFESARSQEDSDSAEDYDFRTAMAAASESYRRRYFSTGRLADDLFDWEGELREKWYHSSFPETRGTGVWGMELDSVRNVLLIEFLHVDEDWREEGLGTKIVQDVLDQTYRHLGEDIYVFARPGVTDGEGSRVLCNISRATKMQVSYDDQILRSAERFWRARGFRRVGRSRWLAYTTNEQHPSRQVTVAEDAAVDHGLPGFGMRPEWQSVVPAHLAALVRDLGKRHKTDTDCLNLLKEVLPKDRNHDDWLVRGEFGNTLLHLAALSSKPETIQFVLKRKPSLAWTKNLRGDTPLQALHQRLHAARPEKATRENWHARTGSLAGAMMPVFREQLVEAWRSDNKFEGFGENVVESVCLLSRTPFVSLGRLSQEAVCDIEEVSGLVKKMLRLKYWCTCGGCLGGWLSPRNQLVLRRVALDLRDSCEQDLEKLPFETWFDRYESEFLLGSLITKDDTEDNKRAALWILNVCDALEDCIYGDEDTPARVPTPTRILAGMRGVRQHTTDQPGDLTWQRKAVAAVAEALAIRADKKWEDLQNYEDEWVMEENERLQESVEKLPVCTNDGYLRPFYPLWGKTRPDFMFSSWE</sequence>